<evidence type="ECO:0000256" key="3">
    <source>
        <dbReference type="ARBA" id="ARBA00022989"/>
    </source>
</evidence>
<evidence type="ECO:0008006" key="9">
    <source>
        <dbReference type="Google" id="ProtNLM"/>
    </source>
</evidence>
<proteinExistence type="predicted"/>
<organism evidence="7 8">
    <name type="scientific">Candidatus Magasanikbacteria bacterium CG10_big_fil_rev_8_21_14_0_10_40_10</name>
    <dbReference type="NCBI Taxonomy" id="1974648"/>
    <lineage>
        <taxon>Bacteria</taxon>
        <taxon>Candidatus Magasanikiibacteriota</taxon>
    </lineage>
</organism>
<comment type="caution">
    <text evidence="7">The sequence shown here is derived from an EMBL/GenBank/DDBJ whole genome shotgun (WGS) entry which is preliminary data.</text>
</comment>
<evidence type="ECO:0000256" key="5">
    <source>
        <dbReference type="SAM" id="MobiDB-lite"/>
    </source>
</evidence>
<keyword evidence="3 6" id="KW-1133">Transmembrane helix</keyword>
<gene>
    <name evidence="7" type="ORF">COU31_01195</name>
</gene>
<evidence type="ECO:0000256" key="2">
    <source>
        <dbReference type="ARBA" id="ARBA00022692"/>
    </source>
</evidence>
<comment type="subcellular location">
    <subcellularLocation>
        <location evidence="1">Membrane</location>
        <topology evidence="1">Multi-pass membrane protein</topology>
    </subcellularLocation>
</comment>
<dbReference type="InterPro" id="IPR019109">
    <property type="entry name" value="MamF_MmsF"/>
</dbReference>
<dbReference type="Pfam" id="PF09685">
    <property type="entry name" value="MamF_MmsF"/>
    <property type="match status" value="1"/>
</dbReference>
<protein>
    <recommendedName>
        <fullName evidence="9">DUF4870 domain-containing protein</fullName>
    </recommendedName>
</protein>
<sequence length="121" mass="13139">MENMENQSKQVQGGQPAQSGQPNTPTGSSDKVMGVLAYIIFFIPLLTSAKNDPFVKYHVKQGLMVFLIALAGGILGSVLYLLAGLVQLFVLVMVVLGIINVLNDKKEPLPLIGQYAEKFNF</sequence>
<evidence type="ECO:0000256" key="4">
    <source>
        <dbReference type="ARBA" id="ARBA00023136"/>
    </source>
</evidence>
<feature type="region of interest" description="Disordered" evidence="5">
    <location>
        <begin position="1"/>
        <end position="28"/>
    </location>
</feature>
<evidence type="ECO:0000256" key="1">
    <source>
        <dbReference type="ARBA" id="ARBA00004141"/>
    </source>
</evidence>
<dbReference type="EMBL" id="PFBX01000007">
    <property type="protein sequence ID" value="PIT87770.1"/>
    <property type="molecule type" value="Genomic_DNA"/>
</dbReference>
<dbReference type="AlphaFoldDB" id="A0A2M6W4W4"/>
<evidence type="ECO:0000256" key="6">
    <source>
        <dbReference type="SAM" id="Phobius"/>
    </source>
</evidence>
<feature type="transmembrane region" description="Helical" evidence="6">
    <location>
        <begin position="32"/>
        <end position="49"/>
    </location>
</feature>
<feature type="transmembrane region" description="Helical" evidence="6">
    <location>
        <begin position="61"/>
        <end position="79"/>
    </location>
</feature>
<name>A0A2M6W4W4_9BACT</name>
<evidence type="ECO:0000313" key="7">
    <source>
        <dbReference type="EMBL" id="PIT87770.1"/>
    </source>
</evidence>
<reference evidence="8" key="1">
    <citation type="submission" date="2017-09" db="EMBL/GenBank/DDBJ databases">
        <title>Depth-based differentiation of microbial function through sediment-hosted aquifers and enrichment of novel symbionts in the deep terrestrial subsurface.</title>
        <authorList>
            <person name="Probst A.J."/>
            <person name="Ladd B."/>
            <person name="Jarett J.K."/>
            <person name="Geller-Mcgrath D.E."/>
            <person name="Sieber C.M.K."/>
            <person name="Emerson J.B."/>
            <person name="Anantharaman K."/>
            <person name="Thomas B.C."/>
            <person name="Malmstrom R."/>
            <person name="Stieglmeier M."/>
            <person name="Klingl A."/>
            <person name="Woyke T."/>
            <person name="Ryan C.M."/>
            <person name="Banfield J.F."/>
        </authorList>
    </citation>
    <scope>NUCLEOTIDE SEQUENCE [LARGE SCALE GENOMIC DNA]</scope>
</reference>
<dbReference type="Proteomes" id="UP000231183">
    <property type="component" value="Unassembled WGS sequence"/>
</dbReference>
<evidence type="ECO:0000313" key="8">
    <source>
        <dbReference type="Proteomes" id="UP000231183"/>
    </source>
</evidence>
<keyword evidence="2 6" id="KW-0812">Transmembrane</keyword>
<accession>A0A2M6W4W4</accession>
<feature type="transmembrane region" description="Helical" evidence="6">
    <location>
        <begin position="85"/>
        <end position="102"/>
    </location>
</feature>
<keyword evidence="4 6" id="KW-0472">Membrane</keyword>